<dbReference type="InterPro" id="IPR042104">
    <property type="entry name" value="PKS_dehydratase_sf"/>
</dbReference>
<keyword evidence="3" id="KW-0808">Transferase</keyword>
<evidence type="ECO:0000313" key="11">
    <source>
        <dbReference type="Proteomes" id="UP000465785"/>
    </source>
</evidence>
<dbReference type="Pfam" id="PF02801">
    <property type="entry name" value="Ketoacyl-synt_C"/>
    <property type="match status" value="1"/>
</dbReference>
<evidence type="ECO:0000256" key="2">
    <source>
        <dbReference type="ARBA" id="ARBA00022553"/>
    </source>
</evidence>
<dbReference type="PROSITE" id="PS00012">
    <property type="entry name" value="PHOSPHOPANTETHEINE"/>
    <property type="match status" value="1"/>
</dbReference>
<organism evidence="10 11">
    <name type="scientific">Mycobacterium gallinarum</name>
    <dbReference type="NCBI Taxonomy" id="39689"/>
    <lineage>
        <taxon>Bacteria</taxon>
        <taxon>Bacillati</taxon>
        <taxon>Actinomycetota</taxon>
        <taxon>Actinomycetes</taxon>
        <taxon>Mycobacteriales</taxon>
        <taxon>Mycobacteriaceae</taxon>
        <taxon>Mycobacterium</taxon>
    </lineage>
</organism>
<keyword evidence="4" id="KW-0521">NADP</keyword>
<dbReference type="Pfam" id="PF00698">
    <property type="entry name" value="Acyl_transf_1"/>
    <property type="match status" value="1"/>
</dbReference>
<feature type="domain" description="PKS/mFAS DH" evidence="9">
    <location>
        <begin position="866"/>
        <end position="1147"/>
    </location>
</feature>
<dbReference type="NCBIfam" id="NF041183">
    <property type="entry name" value="Pks2_ls1_myc"/>
    <property type="match status" value="1"/>
</dbReference>
<keyword evidence="11" id="KW-1185">Reference proteome</keyword>
<dbReference type="InterPro" id="IPR013154">
    <property type="entry name" value="ADH-like_N"/>
</dbReference>
<dbReference type="Gene3D" id="3.40.50.720">
    <property type="entry name" value="NAD(P)-binding Rossmann-like Domain"/>
    <property type="match status" value="3"/>
</dbReference>
<dbReference type="InterPro" id="IPR020841">
    <property type="entry name" value="PKS_Beta-ketoAc_synthase_dom"/>
</dbReference>
<sequence>MWEALLRGDDLVTEVPPDRWDVEEYYDPEPGVPGRSVSKWGAFLDDVAGFDPEFFGISEREAIALDPQHRLLLENSWEAMEHAGLGPERMRESRTGVFVGLTHYDYQLVTAGFHAMEKPYGFQGNIFSMASGRIAYALGLRGPAVTVDTADSSGLTAVHMACRSLDVGESDMAFAGGAFVMLEPRKFLAGTANGQLSPTGRCHAFDIAADGYVCGEASAVVLLKRLPDALSDGDRILAVIRGTAANQDGHTVNISTPSLSAQTAVYREALQIAGVDPASVGMVEAHGTGTPVGDPSEYGSLTEVYGADSPCALGSVKTNLGHAQSAAGVLGLIKTVLALRHGVVPRNLHFTRLPDDLSRIDTDLFVPQETTSWPTNGHAPRRAAVSSYGLSGTNVHAIVEQAPESAVREDGSLGAPAAAQLFALSSTSAVELRRTAGRLADWVDAHADVALSDLGYTLARRRAHRPVRTAVMARSRAELCAALRQVADDEMPYQAAVGRDDRGPVWVFSGQGSQWAAMGAQLLATEPVFAATVGQAEPLIAAESGFSVTEAMSAPQMVTGIDRVQPTLFTMQVALAATLKAYGVRPGAVIGHSLGEVAAAVVAGALSLQDGVRVICRRSRLMSRIAGSGAMASVELPAKQILSEFTARRVKDVVVAVVASPGSTVISGAAHTLRELVSTWEQRGVMASEIVSDVAVHSPQVDPILDELKEALAELDPMTPEVPFYSATQFDPREQPVCDSRYWVDNLRRTVRFAAAVRAALEDGYRVFAELAAHPLLTHAVEQTAHSLDMPLAVLAGMRRGQDLAHGLSGFVGDLHSAGAAVDFSVLHPNGRLVDAPLPSWTHRRLWLTPDGAHSPTRGANTVSVHPLLGQHVRLQEEPERHVWQAEVGTVAQPWLGDHRVRDVAVFPAAAYCEMAVTAARTVLGDTCEIRDMCFEQALLLDRETTLRAWASAASNGVLDFTVETQDLDGKVCRASAVLHVTADEPPPARDMSSLVSAHPRRVDGTEVRNRLGQRGVQHGPAFSGLGVVHTGDGGGASVLAEVALPRDLRSQQEAFGIHPALLDACFQSVAAHPDIEALGTGALALPLGVRLRAYGGAQNAHFCYAKVTRADASGVEADLDVLDEHGTVLLAVQGLRLGTGESEDDHRDRVLNERLLTIEWRHRQSPAVPAANAGTWLLIGVAATSTAVTAALIDAMKSHGAQCTTMCWPSDDDGATKVAQLTNHLHIGGITGVVVVIGTSERDAAGASLSSGREYVQHLTRITRELSEMPGRPPRLYVVTCNAQTVVAGDVANLEQAGLRGLTRVIGVEHPHVRATQVDLDEGTDVELWARQLLSESDEDETAWRNGEWYTARLSPTPLRPDERRMTDASHEHDGMRLQIRAPGDLETLELVACERIPPGPGQIEVAITASSINFADVLVAFGRYPAFEGRLPELGTDFVGVVTAVGSDVGTHKVGDRVGGLCADGCWGTFVTCDADLAATVPAELSDGQAAAVTTAYATAYHGLHDLAHITGGDKVLIHSATGGVGQAAIAVARAAGAEIFATAGSHERRQMLRDMGIDHVYDSRSIEFAEAIRRDTHGYGVDIVLNSVAGAAQRAGIELLAFGGRFVEIGKRDIYGDTRLGLLPFRRNLAFYGLDLGLLSYVHPGRLRELLNTVYQLIADGTLPVLASTHYPLADAAAAIRIMSGAQHTGKLVLDVPREGHSRVIVAPAQVPVFRPDGAYIVSGGLGGLGLFVAEKMAADGCGRIVVSSRSQPSPEAMHAIERMRAKGADIEVECGDIADPETAARLVASATATGLAVRGVLHLAAVVEDATLSNITDELLERDWAPKVYGAWNLHTATIAQPLDWFCSFSSAAALVGSPGQGAYAAANSWLDAFTLWRRAQGLPATAIAWGAWGQIGRAAALAEGADVAIAPDEGFYALDALLRHNRAYTGYAPITGIPWLSSLSHRSPFAEAFRSTGTTTTGTGTLHAELAELAPDEWPTRLRRLISDQVSLILRRSVDPDRPLAEYGVDSLGALELRTRIETETGIRITPREAASSSTTIRDLAELLCVKLAGAQAAPVNDPASDGDARPVPVPDSPATETDFIGVESSAGARPDNRLALADHAFYTAQRATGQEQVMQVVWVYEHPIDFDGLRRFHRNLGHGLLGRRIERSPLPFARHRWVVDRGPSDIDIAECPRPRSELSDWADERSQLTTDPESGSGWHLGVLPLDDGSTAVSLVVSHYLLDGLGLAVAITDAVTGRTRDLGLPLPCSQTRLRTAAKDVRQFAQDVPEVARALGAVVDLVRRHRRDLVAAARAARHDRLDHVQPSPPKPVGVCADDGDEAIVVPGITIYVDVDEWDARAQALGGTSDTLLAGLAAKFAEHVGRRRATDGAVTLQLPRSDRAEDDTRALAVSFAPVCIDPTHVTTDLRDVRAAVDQALSTLRQAPDPSLHNVMPPAAIGIVWLTQFAPKRALGRLSDLTFGDPSFPVFCSNLGDFGMMMCRLDGTDAEYVTTRGAGSVTRRWLERAGGLMHLQSGRIGSKVGISVVAYQPGALNTKHALRELADKTLSEFDLTGEIA</sequence>
<dbReference type="InterPro" id="IPR014043">
    <property type="entry name" value="Acyl_transferase_dom"/>
</dbReference>
<dbReference type="Gene3D" id="3.10.129.110">
    <property type="entry name" value="Polyketide synthase dehydratase"/>
    <property type="match status" value="1"/>
</dbReference>
<protein>
    <submittedName>
        <fullName evidence="10">Polyketide synthase</fullName>
    </submittedName>
</protein>
<dbReference type="Proteomes" id="UP000465785">
    <property type="component" value="Chromosome"/>
</dbReference>
<dbReference type="Gene3D" id="3.90.180.10">
    <property type="entry name" value="Medium-chain alcohol dehydrogenases, catalytic domain"/>
    <property type="match status" value="1"/>
</dbReference>
<dbReference type="Gene3D" id="3.40.47.10">
    <property type="match status" value="1"/>
</dbReference>
<dbReference type="InterPro" id="IPR020807">
    <property type="entry name" value="PKS_DH"/>
</dbReference>
<dbReference type="CDD" id="cd05195">
    <property type="entry name" value="enoyl_red"/>
    <property type="match status" value="1"/>
</dbReference>
<dbReference type="InterPro" id="IPR049552">
    <property type="entry name" value="PKS_DH_N"/>
</dbReference>
<dbReference type="PANTHER" id="PTHR43775:SF37">
    <property type="entry name" value="SI:DKEY-61P9.11"/>
    <property type="match status" value="1"/>
</dbReference>
<dbReference type="InterPro" id="IPR050091">
    <property type="entry name" value="PKS_NRPS_Biosynth_Enz"/>
</dbReference>
<dbReference type="InterPro" id="IPR053386">
    <property type="entry name" value="MBFA_synthase"/>
</dbReference>
<dbReference type="InterPro" id="IPR016036">
    <property type="entry name" value="Malonyl_transacylase_ACP-bd"/>
</dbReference>
<evidence type="ECO:0000256" key="6">
    <source>
        <dbReference type="PROSITE-ProRule" id="PRU01363"/>
    </source>
</evidence>
<keyword evidence="5" id="KW-0511">Multifunctional enzyme</keyword>
<dbReference type="SUPFAM" id="SSF51735">
    <property type="entry name" value="NAD(P)-binding Rossmann-fold domains"/>
    <property type="match status" value="3"/>
</dbReference>
<keyword evidence="1" id="KW-0596">Phosphopantetheine</keyword>
<feature type="domain" description="Ketosynthase family 3 (KS3)" evidence="8">
    <location>
        <begin position="1"/>
        <end position="401"/>
    </location>
</feature>
<dbReference type="SMART" id="SM00827">
    <property type="entry name" value="PKS_AT"/>
    <property type="match status" value="1"/>
</dbReference>
<dbReference type="Gene3D" id="1.10.1200.10">
    <property type="entry name" value="ACP-like"/>
    <property type="match status" value="1"/>
</dbReference>
<dbReference type="Pfam" id="PF21089">
    <property type="entry name" value="PKS_DH_N"/>
    <property type="match status" value="1"/>
</dbReference>
<dbReference type="SMART" id="SM00822">
    <property type="entry name" value="PKS_KR"/>
    <property type="match status" value="1"/>
</dbReference>
<dbReference type="InterPro" id="IPR016035">
    <property type="entry name" value="Acyl_Trfase/lysoPLipase"/>
</dbReference>
<dbReference type="PANTHER" id="PTHR43775">
    <property type="entry name" value="FATTY ACID SYNTHASE"/>
    <property type="match status" value="1"/>
</dbReference>
<dbReference type="SUPFAM" id="SSF47336">
    <property type="entry name" value="ACP-like"/>
    <property type="match status" value="1"/>
</dbReference>
<dbReference type="InterPro" id="IPR049551">
    <property type="entry name" value="PKS_DH_C"/>
</dbReference>
<dbReference type="FunFam" id="3.40.50.720:FF:000372">
    <property type="entry name" value="Mycocerosic acid synthase-like polyketide synthase"/>
    <property type="match status" value="1"/>
</dbReference>
<feature type="active site" description="Proton donor; for dehydratase activity" evidence="6">
    <location>
        <position position="1064"/>
    </location>
</feature>
<evidence type="ECO:0000259" key="8">
    <source>
        <dbReference type="PROSITE" id="PS52004"/>
    </source>
</evidence>
<dbReference type="KEGG" id="mgau:MGALJ_58680"/>
<evidence type="ECO:0000256" key="5">
    <source>
        <dbReference type="ARBA" id="ARBA00023268"/>
    </source>
</evidence>
<dbReference type="Pfam" id="PF00550">
    <property type="entry name" value="PP-binding"/>
    <property type="match status" value="1"/>
</dbReference>
<reference evidence="10 11" key="1">
    <citation type="journal article" date="2019" name="Emerg. Microbes Infect.">
        <title>Comprehensive subspecies identification of 175 nontuberculous mycobacteria species based on 7547 genomic profiles.</title>
        <authorList>
            <person name="Matsumoto Y."/>
            <person name="Kinjo T."/>
            <person name="Motooka D."/>
            <person name="Nabeya D."/>
            <person name="Jung N."/>
            <person name="Uechi K."/>
            <person name="Horii T."/>
            <person name="Iida T."/>
            <person name="Fujita J."/>
            <person name="Nakamura S."/>
        </authorList>
    </citation>
    <scope>NUCLEOTIDE SEQUENCE [LARGE SCALE GENOMIC DNA]</scope>
    <source>
        <strain evidence="10 11">JCM 6399</strain>
    </source>
</reference>
<dbReference type="InterPro" id="IPR009081">
    <property type="entry name" value="PP-bd_ACP"/>
</dbReference>
<feature type="region of interest" description="C-terminal hotdog fold" evidence="6">
    <location>
        <begin position="1000"/>
        <end position="1147"/>
    </location>
</feature>
<dbReference type="CDD" id="cd00833">
    <property type="entry name" value="PKS"/>
    <property type="match status" value="1"/>
</dbReference>
<dbReference type="PROSITE" id="PS52004">
    <property type="entry name" value="KS3_2"/>
    <property type="match status" value="1"/>
</dbReference>
<feature type="region of interest" description="N-terminal hotdog fold" evidence="6">
    <location>
        <begin position="866"/>
        <end position="986"/>
    </location>
</feature>
<dbReference type="SUPFAM" id="SSF52151">
    <property type="entry name" value="FabD/lysophospholipase-like"/>
    <property type="match status" value="1"/>
</dbReference>
<dbReference type="SMART" id="SM00825">
    <property type="entry name" value="PKS_KS"/>
    <property type="match status" value="1"/>
</dbReference>
<dbReference type="Pfam" id="PF08659">
    <property type="entry name" value="KR"/>
    <property type="match status" value="1"/>
</dbReference>
<dbReference type="Pfam" id="PF08240">
    <property type="entry name" value="ADH_N"/>
    <property type="match status" value="1"/>
</dbReference>
<evidence type="ECO:0000259" key="7">
    <source>
        <dbReference type="PROSITE" id="PS50075"/>
    </source>
</evidence>
<dbReference type="EMBL" id="AP022601">
    <property type="protein sequence ID" value="BBY96199.1"/>
    <property type="molecule type" value="Genomic_DNA"/>
</dbReference>
<dbReference type="InterPro" id="IPR006162">
    <property type="entry name" value="Ppantetheine_attach_site"/>
</dbReference>
<dbReference type="InterPro" id="IPR014030">
    <property type="entry name" value="Ketoacyl_synth_N"/>
</dbReference>
<dbReference type="SUPFAM" id="SSF53901">
    <property type="entry name" value="Thiolase-like"/>
    <property type="match status" value="1"/>
</dbReference>
<dbReference type="GO" id="GO:0031177">
    <property type="term" value="F:phosphopantetheine binding"/>
    <property type="evidence" value="ECO:0007669"/>
    <property type="project" value="InterPro"/>
</dbReference>
<dbReference type="SMART" id="SM00826">
    <property type="entry name" value="PKS_DH"/>
    <property type="match status" value="1"/>
</dbReference>
<dbReference type="InterPro" id="IPR016039">
    <property type="entry name" value="Thiolase-like"/>
</dbReference>
<evidence type="ECO:0000259" key="9">
    <source>
        <dbReference type="PROSITE" id="PS52019"/>
    </source>
</evidence>
<feature type="active site" description="Proton acceptor; for dehydratase activity" evidence="6">
    <location>
        <position position="899"/>
    </location>
</feature>
<dbReference type="SUPFAM" id="SSF52777">
    <property type="entry name" value="CoA-dependent acyltransferases"/>
    <property type="match status" value="1"/>
</dbReference>
<dbReference type="GO" id="GO:0016491">
    <property type="term" value="F:oxidoreductase activity"/>
    <property type="evidence" value="ECO:0007669"/>
    <property type="project" value="InterPro"/>
</dbReference>
<dbReference type="InterPro" id="IPR020843">
    <property type="entry name" value="ER"/>
</dbReference>
<dbReference type="GO" id="GO:0005737">
    <property type="term" value="C:cytoplasm"/>
    <property type="evidence" value="ECO:0007669"/>
    <property type="project" value="TreeGrafter"/>
</dbReference>
<feature type="domain" description="Carrier" evidence="7">
    <location>
        <begin position="1981"/>
        <end position="2057"/>
    </location>
</feature>
<dbReference type="InterPro" id="IPR014031">
    <property type="entry name" value="Ketoacyl_synth_C"/>
</dbReference>
<dbReference type="GO" id="GO:0005886">
    <property type="term" value="C:plasma membrane"/>
    <property type="evidence" value="ECO:0007669"/>
    <property type="project" value="TreeGrafter"/>
</dbReference>
<dbReference type="PROSITE" id="PS52019">
    <property type="entry name" value="PKS_MFAS_DH"/>
    <property type="match status" value="1"/>
</dbReference>
<dbReference type="Pfam" id="PF14765">
    <property type="entry name" value="PS-DH"/>
    <property type="match status" value="1"/>
</dbReference>
<evidence type="ECO:0000256" key="4">
    <source>
        <dbReference type="ARBA" id="ARBA00022857"/>
    </source>
</evidence>
<evidence type="ECO:0000256" key="1">
    <source>
        <dbReference type="ARBA" id="ARBA00022450"/>
    </source>
</evidence>
<dbReference type="Pfam" id="PF22621">
    <property type="entry name" value="CurL-like_PKS_C"/>
    <property type="match status" value="1"/>
</dbReference>
<dbReference type="InterPro" id="IPR036291">
    <property type="entry name" value="NAD(P)-bd_dom_sf"/>
</dbReference>
<dbReference type="PROSITE" id="PS50075">
    <property type="entry name" value="CARRIER"/>
    <property type="match status" value="1"/>
</dbReference>
<dbReference type="GO" id="GO:0071770">
    <property type="term" value="P:DIM/DIP cell wall layer assembly"/>
    <property type="evidence" value="ECO:0007669"/>
    <property type="project" value="TreeGrafter"/>
</dbReference>
<name>A0A9W4B966_9MYCO</name>
<dbReference type="InterPro" id="IPR020806">
    <property type="entry name" value="PKS_PP-bd"/>
</dbReference>
<dbReference type="InterPro" id="IPR013968">
    <property type="entry name" value="PKS_KR"/>
</dbReference>
<dbReference type="InterPro" id="IPR001227">
    <property type="entry name" value="Ac_transferase_dom_sf"/>
</dbReference>
<keyword evidence="2" id="KW-0597">Phosphoprotein</keyword>
<dbReference type="InterPro" id="IPR036736">
    <property type="entry name" value="ACP-like_sf"/>
</dbReference>
<dbReference type="FunFam" id="3.40.50.720:FF:000209">
    <property type="entry name" value="Polyketide synthase Pks12"/>
    <property type="match status" value="1"/>
</dbReference>
<dbReference type="SMART" id="SM00823">
    <property type="entry name" value="PKS_PP"/>
    <property type="match status" value="1"/>
</dbReference>
<dbReference type="FunFam" id="3.30.70.250:FF:000003">
    <property type="entry name" value="Polyketide beta-ketoacyl synthase Pks3"/>
    <property type="match status" value="1"/>
</dbReference>
<dbReference type="InterPro" id="IPR011032">
    <property type="entry name" value="GroES-like_sf"/>
</dbReference>
<accession>A0A9W4B966</accession>
<dbReference type="SUPFAM" id="SSF50129">
    <property type="entry name" value="GroES-like"/>
    <property type="match status" value="1"/>
</dbReference>
<evidence type="ECO:0000256" key="3">
    <source>
        <dbReference type="ARBA" id="ARBA00022679"/>
    </source>
</evidence>
<proteinExistence type="predicted"/>
<dbReference type="Gene3D" id="3.40.366.10">
    <property type="entry name" value="Malonyl-Coenzyme A Acyl Carrier Protein, domain 2"/>
    <property type="match status" value="1"/>
</dbReference>
<dbReference type="Gene3D" id="3.30.70.3290">
    <property type="match status" value="1"/>
</dbReference>
<dbReference type="GO" id="GO:0004312">
    <property type="term" value="F:fatty acid synthase activity"/>
    <property type="evidence" value="ECO:0007669"/>
    <property type="project" value="TreeGrafter"/>
</dbReference>
<dbReference type="Pfam" id="PF13602">
    <property type="entry name" value="ADH_zinc_N_2"/>
    <property type="match status" value="1"/>
</dbReference>
<dbReference type="SMART" id="SM00829">
    <property type="entry name" value="PKS_ER"/>
    <property type="match status" value="1"/>
</dbReference>
<dbReference type="InterPro" id="IPR049900">
    <property type="entry name" value="PKS_mFAS_DH"/>
</dbReference>
<evidence type="ECO:0000313" key="10">
    <source>
        <dbReference type="EMBL" id="BBY96199.1"/>
    </source>
</evidence>
<gene>
    <name evidence="10" type="primary">pks5_1</name>
    <name evidence="10" type="ORF">MGALJ_58680</name>
</gene>
<dbReference type="SUPFAM" id="SSF55048">
    <property type="entry name" value="Probable ACP-binding domain of malonyl-CoA ACP transacylase"/>
    <property type="match status" value="1"/>
</dbReference>
<dbReference type="Pfam" id="PF00109">
    <property type="entry name" value="ketoacyl-synt"/>
    <property type="match status" value="1"/>
</dbReference>
<dbReference type="GO" id="GO:0006633">
    <property type="term" value="P:fatty acid biosynthetic process"/>
    <property type="evidence" value="ECO:0007669"/>
    <property type="project" value="TreeGrafter"/>
</dbReference>
<dbReference type="FunFam" id="3.40.47.10:FF:000019">
    <property type="entry name" value="Polyketide synthase type I"/>
    <property type="match status" value="1"/>
</dbReference>
<dbReference type="InterPro" id="IPR057326">
    <property type="entry name" value="KR_dom"/>
</dbReference>